<feature type="repeat" description="TPR" evidence="2">
    <location>
        <begin position="619"/>
        <end position="652"/>
    </location>
</feature>
<dbReference type="Pfam" id="PF13435">
    <property type="entry name" value="Cytochrome_C554"/>
    <property type="match status" value="2"/>
</dbReference>
<keyword evidence="5" id="KW-1185">Reference proteome</keyword>
<dbReference type="AlphaFoldDB" id="A0AA34XQL9"/>
<evidence type="ECO:0000256" key="1">
    <source>
        <dbReference type="ARBA" id="ARBA00022729"/>
    </source>
</evidence>
<dbReference type="PANTHER" id="PTHR35038">
    <property type="entry name" value="DISSIMILATORY SULFITE REDUCTASE SIRA"/>
    <property type="match status" value="1"/>
</dbReference>
<dbReference type="Gene3D" id="1.25.40.10">
    <property type="entry name" value="Tetratricopeptide repeat domain"/>
    <property type="match status" value="1"/>
</dbReference>
<evidence type="ECO:0000259" key="3">
    <source>
        <dbReference type="Pfam" id="PF13435"/>
    </source>
</evidence>
<feature type="repeat" description="TPR" evidence="2">
    <location>
        <begin position="653"/>
        <end position="686"/>
    </location>
</feature>
<dbReference type="PANTHER" id="PTHR35038:SF8">
    <property type="entry name" value="C-TYPE POLYHEME CYTOCHROME OMCC"/>
    <property type="match status" value="1"/>
</dbReference>
<dbReference type="InterPro" id="IPR023155">
    <property type="entry name" value="Cyt_c-552/4"/>
</dbReference>
<dbReference type="EMBL" id="CP017917">
    <property type="protein sequence ID" value="ARP40507.1"/>
    <property type="molecule type" value="Genomic_DNA"/>
</dbReference>
<reference evidence="4 5" key="1">
    <citation type="submission" date="2016-10" db="EMBL/GenBank/DDBJ databases">
        <title>The High Quality Genome of Vibrio splendidus K08M4.</title>
        <authorList>
            <person name="Wendling C."/>
            <person name="Chibani C.M."/>
            <person name="Hertel R."/>
            <person name="Sproer C."/>
            <person name="Bunk B."/>
            <person name="Overmann J."/>
            <person name="Roth O."/>
            <person name="Liesegang H."/>
        </authorList>
    </citation>
    <scope>NUCLEOTIDE SEQUENCE [LARGE SCALE GENOMIC DNA]</scope>
    <source>
        <strain evidence="4 5">K08M4</strain>
    </source>
</reference>
<evidence type="ECO:0000256" key="2">
    <source>
        <dbReference type="PROSITE-ProRule" id="PRU00339"/>
    </source>
</evidence>
<dbReference type="Gene3D" id="1.10.1130.10">
    <property type="entry name" value="Flavocytochrome C3, Chain A"/>
    <property type="match status" value="2"/>
</dbReference>
<dbReference type="SUPFAM" id="SSF48452">
    <property type="entry name" value="TPR-like"/>
    <property type="match status" value="1"/>
</dbReference>
<keyword evidence="2" id="KW-0802">TPR repeat</keyword>
<dbReference type="InterPro" id="IPR019734">
    <property type="entry name" value="TPR_rpt"/>
</dbReference>
<protein>
    <submittedName>
        <fullName evidence="4">Photosystem I assembly protein Ycf3</fullName>
    </submittedName>
</protein>
<sequence>MSAWLCSLVNGLKHQRVAVLSAMLSLPILSMLSVNVYANEQAPITTEVSLIGLETSDAGSAKVTYVGSEACIDCHSEEVEAWQGSHHDMAMKHATDEYVLGDFNDQTVIHDGKPNRFFRKGEEFWVNIEGPDGQFKDYKISYTFAFEPLQQYMVEFEDGRVQLIPFAWDSRFKGEGGQRWFHLYPDTTNTDEFYWTNSGQNWNFMCADCHSTNLEKNYDSASNTYNTTWSEINVGCEACHGPASEHVEQALLAKDKSAKANGVKDDPVSAHYGFDRDLSKSVKEWIYQEGNSTLQPKDIIHTNQVQTCAQCHSRRTQLNETGDHVNGSFFDKYRLSLITPELYHNDGQIYDEDYVYGSFLQSAMAEKGVTCTNCHDPHTAELKIAEEAVCSQCHIASEYTPEKHTFHEANTEASQCTTCHMPETTYMEVDPRRDHSWHIPRPDISQHIKTPNVCTSCHEDQTDQWADKQIGEWFPDSKYRNQQHFAVAFYADSIGHRGAEDALAYSTQDSSLSNIIRASSLERLGGNTGKNTLISLARAVKHDNEMIRLGVVQGSSGFPFIDRWQILEPLLKDSVLSIRSETAGALVRYWGEMNPLQKDKIKPALEEYIEIQQFNADRGFGRTNLGNVYRDLGQHDKAIDFYLGAIEIEPYFENSYANLADLYRAQGNETKALSTLKQGIEAQPKSSVLPYSAGLSLLRVKDYDQATDYLKQAAETAQTDPQYWYVYGLALEKSDVLAASRSLNKAYQFSRNPQHLYAQCEILARNYQKPGAEKAFEQCISSLSKVAPPEAINQLRSMSQLKAVSK</sequence>
<dbReference type="SUPFAM" id="SSF48695">
    <property type="entry name" value="Multiheme cytochromes"/>
    <property type="match status" value="1"/>
</dbReference>
<accession>A0AA34XQL9</accession>
<dbReference type="Pfam" id="PF13424">
    <property type="entry name" value="TPR_12"/>
    <property type="match status" value="1"/>
</dbReference>
<dbReference type="SMART" id="SM00028">
    <property type="entry name" value="TPR"/>
    <property type="match status" value="3"/>
</dbReference>
<keyword evidence="1" id="KW-0732">Signal</keyword>
<dbReference type="Proteomes" id="UP000194136">
    <property type="component" value="Chromosome 2"/>
</dbReference>
<organism evidence="4 5">
    <name type="scientific">Vibrio syngnathi</name>
    <dbReference type="NCBI Taxonomy" id="3034029"/>
    <lineage>
        <taxon>Bacteria</taxon>
        <taxon>Pseudomonadati</taxon>
        <taxon>Pseudomonadota</taxon>
        <taxon>Gammaproteobacteria</taxon>
        <taxon>Vibrionales</taxon>
        <taxon>Vibrionaceae</taxon>
        <taxon>Vibrio</taxon>
    </lineage>
</organism>
<dbReference type="PROSITE" id="PS50005">
    <property type="entry name" value="TPR"/>
    <property type="match status" value="2"/>
</dbReference>
<dbReference type="InterPro" id="IPR051829">
    <property type="entry name" value="Multiheme_Cytochr_ET"/>
</dbReference>
<dbReference type="InterPro" id="IPR011990">
    <property type="entry name" value="TPR-like_helical_dom_sf"/>
</dbReference>
<feature type="domain" description="Cytochrome c-552/4" evidence="3">
    <location>
        <begin position="70"/>
        <end position="95"/>
    </location>
</feature>
<dbReference type="InterPro" id="IPR036280">
    <property type="entry name" value="Multihaem_cyt_sf"/>
</dbReference>
<evidence type="ECO:0000313" key="4">
    <source>
        <dbReference type="EMBL" id="ARP40507.1"/>
    </source>
</evidence>
<proteinExistence type="predicted"/>
<dbReference type="RefSeq" id="WP_086051064.1">
    <property type="nucleotide sequence ID" value="NZ_CP017917.1"/>
</dbReference>
<feature type="domain" description="Cytochrome c-552/4" evidence="3">
    <location>
        <begin position="203"/>
        <end position="241"/>
    </location>
</feature>
<evidence type="ECO:0000313" key="5">
    <source>
        <dbReference type="Proteomes" id="UP000194136"/>
    </source>
</evidence>
<dbReference type="KEGG" id="vsy:K08M4_38460"/>
<gene>
    <name evidence="4" type="ORF">K08M4_38460</name>
</gene>
<name>A0AA34XQL9_9VIBR</name>